<name>A0A225WM95_9STRA</name>
<keyword evidence="1" id="KW-1133">Transmembrane helix</keyword>
<evidence type="ECO:0000256" key="1">
    <source>
        <dbReference type="SAM" id="Phobius"/>
    </source>
</evidence>
<feature type="transmembrane region" description="Helical" evidence="1">
    <location>
        <begin position="170"/>
        <end position="187"/>
    </location>
</feature>
<dbReference type="OrthoDB" id="167975at2759"/>
<dbReference type="Proteomes" id="UP000198211">
    <property type="component" value="Unassembled WGS sequence"/>
</dbReference>
<keyword evidence="3" id="KW-1185">Reference proteome</keyword>
<dbReference type="EMBL" id="NBNE01000617">
    <property type="protein sequence ID" value="OWZ18259.1"/>
    <property type="molecule type" value="Genomic_DNA"/>
</dbReference>
<gene>
    <name evidence="2" type="ORF">PHMEG_0007686</name>
</gene>
<proteinExistence type="predicted"/>
<keyword evidence="1" id="KW-0472">Membrane</keyword>
<reference evidence="3" key="1">
    <citation type="submission" date="2017-03" db="EMBL/GenBank/DDBJ databases">
        <title>Phytopthora megakarya and P. palmivora, two closely related causual agents of cacao black pod achieved similar genome size and gene model numbers by different mechanisms.</title>
        <authorList>
            <person name="Ali S."/>
            <person name="Shao J."/>
            <person name="Larry D.J."/>
            <person name="Kronmiller B."/>
            <person name="Shen D."/>
            <person name="Strem M.D."/>
            <person name="Melnick R.L."/>
            <person name="Guiltinan M.J."/>
            <person name="Tyler B.M."/>
            <person name="Meinhardt L.W."/>
            <person name="Bailey B.A."/>
        </authorList>
    </citation>
    <scope>NUCLEOTIDE SEQUENCE [LARGE SCALE GENOMIC DNA]</scope>
    <source>
        <strain evidence="3">zdho120</strain>
    </source>
</reference>
<dbReference type="AlphaFoldDB" id="A0A225WM95"/>
<evidence type="ECO:0000313" key="3">
    <source>
        <dbReference type="Proteomes" id="UP000198211"/>
    </source>
</evidence>
<evidence type="ECO:0000313" key="2">
    <source>
        <dbReference type="EMBL" id="OWZ18259.1"/>
    </source>
</evidence>
<keyword evidence="1" id="KW-0812">Transmembrane</keyword>
<sequence>MADAASRSWVEPFSSIWSNISVLWKKVPVPQIWRKTYKTFSTNCKPNLWRQHRQPNTRAPGSNGCCGASSCSFSHVFERTELYIPTNSRCLQFGTTDHVNSASSILSKICHISWHHRSQLGFNVGLLPGHKLAITGMRRIFMPILRKQPITDAMLRTIHRSLNFSCSHNWVLWGATVMGFFYLIRRFEYRSFQ</sequence>
<accession>A0A225WM95</accession>
<comment type="caution">
    <text evidence="2">The sequence shown here is derived from an EMBL/GenBank/DDBJ whole genome shotgun (WGS) entry which is preliminary data.</text>
</comment>
<organism evidence="2 3">
    <name type="scientific">Phytophthora megakarya</name>
    <dbReference type="NCBI Taxonomy" id="4795"/>
    <lineage>
        <taxon>Eukaryota</taxon>
        <taxon>Sar</taxon>
        <taxon>Stramenopiles</taxon>
        <taxon>Oomycota</taxon>
        <taxon>Peronosporomycetes</taxon>
        <taxon>Peronosporales</taxon>
        <taxon>Peronosporaceae</taxon>
        <taxon>Phytophthora</taxon>
    </lineage>
</organism>
<protein>
    <submittedName>
        <fullName evidence="2">Uncharacterized protein</fullName>
    </submittedName>
</protein>